<evidence type="ECO:0000256" key="2">
    <source>
        <dbReference type="SAM" id="Phobius"/>
    </source>
</evidence>
<protein>
    <submittedName>
        <fullName evidence="4">ORF10</fullName>
    </submittedName>
    <submittedName>
        <fullName evidence="3">ORF51</fullName>
    </submittedName>
</protein>
<name>A0AAT9J7K2_9VIRU</name>
<reference evidence="4" key="2">
    <citation type="submission" date="2024-03" db="EMBL/GenBank/DDBJ databases">
        <authorList>
            <person name="Ni Y."/>
            <person name="Xu T."/>
            <person name="Yan S."/>
            <person name="Chen L."/>
            <person name="Wang Y."/>
        </authorList>
    </citation>
    <scope>NUCLEOTIDE SEQUENCE</scope>
    <source>
        <strain evidence="4">NTT1</strain>
        <strain evidence="3">NTT2</strain>
    </source>
</reference>
<keyword evidence="2" id="KW-0472">Membrane</keyword>
<evidence type="ECO:0000313" key="3">
    <source>
        <dbReference type="EMBL" id="DBA51750.1"/>
    </source>
</evidence>
<dbReference type="EMBL" id="BK067791">
    <property type="protein sequence ID" value="DBA52151.1"/>
    <property type="molecule type" value="Genomic_DNA"/>
</dbReference>
<evidence type="ECO:0000256" key="1">
    <source>
        <dbReference type="SAM" id="MobiDB-lite"/>
    </source>
</evidence>
<reference evidence="4" key="1">
    <citation type="journal article" date="2024" name="Environ. Microbiol. Rep.">
        <title>Hiding in plain sight: The discovery of complete genomes of 11 hypothetical spindle-shaped viruses that putatively infect mesophilic ammonia-oxidizing archaea.</title>
        <authorList>
            <person name="Ni Y."/>
            <person name="Xu T."/>
            <person name="Yan S."/>
            <person name="Chen L."/>
            <person name="Wang Y."/>
        </authorList>
    </citation>
    <scope>NUCLEOTIDE SEQUENCE</scope>
    <source>
        <strain evidence="4">NTT1</strain>
        <strain evidence="3">NTT2</strain>
    </source>
</reference>
<feature type="compositionally biased region" description="Basic and acidic residues" evidence="1">
    <location>
        <begin position="42"/>
        <end position="59"/>
    </location>
</feature>
<proteinExistence type="predicted"/>
<feature type="region of interest" description="Disordered" evidence="1">
    <location>
        <begin position="42"/>
        <end position="71"/>
    </location>
</feature>
<feature type="transmembrane region" description="Helical" evidence="2">
    <location>
        <begin position="6"/>
        <end position="26"/>
    </location>
</feature>
<sequence length="71" mass="8200">MWMPDWVTWLQVSVAMGGLFIAGYFAKKKQAAKRYKELQKLKADAEEQGRRKAEEELRKKGQTPSPDTTKL</sequence>
<organism evidence="4">
    <name type="scientific">Nitrosopumilaceae spindle-shaped virus</name>
    <dbReference type="NCBI Taxonomy" id="3065433"/>
    <lineage>
        <taxon>Viruses</taxon>
    </lineage>
</organism>
<accession>A0AAT9J7K2</accession>
<keyword evidence="2" id="KW-0812">Transmembrane</keyword>
<feature type="compositionally biased region" description="Polar residues" evidence="1">
    <location>
        <begin position="62"/>
        <end position="71"/>
    </location>
</feature>
<evidence type="ECO:0000313" key="4">
    <source>
        <dbReference type="EMBL" id="DBA52151.1"/>
    </source>
</evidence>
<keyword evidence="2" id="KW-1133">Transmembrane helix</keyword>
<dbReference type="EMBL" id="BK067783">
    <property type="protein sequence ID" value="DBA51750.1"/>
    <property type="molecule type" value="Genomic_DNA"/>
</dbReference>